<evidence type="ECO:0000313" key="2">
    <source>
        <dbReference type="Proteomes" id="UP001221898"/>
    </source>
</evidence>
<dbReference type="EMBL" id="JAINUG010000260">
    <property type="protein sequence ID" value="KAJ8385014.1"/>
    <property type="molecule type" value="Genomic_DNA"/>
</dbReference>
<keyword evidence="2" id="KW-1185">Reference proteome</keyword>
<organism evidence="1 2">
    <name type="scientific">Aldrovandia affinis</name>
    <dbReference type="NCBI Taxonomy" id="143900"/>
    <lineage>
        <taxon>Eukaryota</taxon>
        <taxon>Metazoa</taxon>
        <taxon>Chordata</taxon>
        <taxon>Craniata</taxon>
        <taxon>Vertebrata</taxon>
        <taxon>Euteleostomi</taxon>
        <taxon>Actinopterygii</taxon>
        <taxon>Neopterygii</taxon>
        <taxon>Teleostei</taxon>
        <taxon>Notacanthiformes</taxon>
        <taxon>Halosauridae</taxon>
        <taxon>Aldrovandia</taxon>
    </lineage>
</organism>
<protein>
    <submittedName>
        <fullName evidence="1">Uncharacterized protein</fullName>
    </submittedName>
</protein>
<sequence>MFGPPLQGRYHRGGLRESCSLKNPVGQQQREGKALLGAVTLRRLATVRYQGRCASLRADRRSSFLPTLIPEAFSVRSGTVLSETDVPCPPPSCGTSGHRNYTVKDGAWLPVTFVAFVRSLSPYMLEPETFWSHSHRARLD</sequence>
<name>A0AAD7RIV8_9TELE</name>
<evidence type="ECO:0000313" key="1">
    <source>
        <dbReference type="EMBL" id="KAJ8385014.1"/>
    </source>
</evidence>
<reference evidence="1" key="1">
    <citation type="journal article" date="2023" name="Science">
        <title>Genome structures resolve the early diversification of teleost fishes.</title>
        <authorList>
            <person name="Parey E."/>
            <person name="Louis A."/>
            <person name="Montfort J."/>
            <person name="Bouchez O."/>
            <person name="Roques C."/>
            <person name="Iampietro C."/>
            <person name="Lluch J."/>
            <person name="Castinel A."/>
            <person name="Donnadieu C."/>
            <person name="Desvignes T."/>
            <person name="Floi Bucao C."/>
            <person name="Jouanno E."/>
            <person name="Wen M."/>
            <person name="Mejri S."/>
            <person name="Dirks R."/>
            <person name="Jansen H."/>
            <person name="Henkel C."/>
            <person name="Chen W.J."/>
            <person name="Zahm M."/>
            <person name="Cabau C."/>
            <person name="Klopp C."/>
            <person name="Thompson A.W."/>
            <person name="Robinson-Rechavi M."/>
            <person name="Braasch I."/>
            <person name="Lecointre G."/>
            <person name="Bobe J."/>
            <person name="Postlethwait J.H."/>
            <person name="Berthelot C."/>
            <person name="Roest Crollius H."/>
            <person name="Guiguen Y."/>
        </authorList>
    </citation>
    <scope>NUCLEOTIDE SEQUENCE</scope>
    <source>
        <strain evidence="1">NC1722</strain>
    </source>
</reference>
<gene>
    <name evidence="1" type="ORF">AAFF_G00195440</name>
</gene>
<proteinExistence type="predicted"/>
<accession>A0AAD7RIV8</accession>
<dbReference type="AlphaFoldDB" id="A0AAD7RIV8"/>
<comment type="caution">
    <text evidence="1">The sequence shown here is derived from an EMBL/GenBank/DDBJ whole genome shotgun (WGS) entry which is preliminary data.</text>
</comment>
<dbReference type="Proteomes" id="UP001221898">
    <property type="component" value="Unassembled WGS sequence"/>
</dbReference>